<evidence type="ECO:0000256" key="1">
    <source>
        <dbReference type="ARBA" id="ARBA00003314"/>
    </source>
</evidence>
<reference evidence="14" key="2">
    <citation type="submission" date="2020-09" db="EMBL/GenBank/DDBJ databases">
        <authorList>
            <person name="Sun Q."/>
            <person name="Zhou Y."/>
        </authorList>
    </citation>
    <scope>NUCLEOTIDE SEQUENCE</scope>
    <source>
        <strain evidence="14">CGMCC 4.7312</strain>
    </source>
</reference>
<keyword evidence="7 11" id="KW-0067">ATP-binding</keyword>
<dbReference type="InterPro" id="IPR014729">
    <property type="entry name" value="Rossmann-like_a/b/a_fold"/>
</dbReference>
<dbReference type="InterPro" id="IPR023458">
    <property type="entry name" value="Met-tRNA_ligase_1"/>
</dbReference>
<comment type="similarity">
    <text evidence="3 11">Belongs to the class-I aminoacyl-tRNA synthetase family. MetG type 1 subfamily.</text>
</comment>
<dbReference type="InterPro" id="IPR015413">
    <property type="entry name" value="Methionyl/Leucyl_tRNA_Synth"/>
</dbReference>
<dbReference type="InterPro" id="IPR029038">
    <property type="entry name" value="MetRS_Zn"/>
</dbReference>
<dbReference type="PANTHER" id="PTHR45765">
    <property type="entry name" value="METHIONINE--TRNA LIGASE"/>
    <property type="match status" value="1"/>
</dbReference>
<organism evidence="14 15">
    <name type="scientific">Micromonospora sonchi</name>
    <dbReference type="NCBI Taxonomy" id="1763543"/>
    <lineage>
        <taxon>Bacteria</taxon>
        <taxon>Bacillati</taxon>
        <taxon>Actinomycetota</taxon>
        <taxon>Actinomycetes</taxon>
        <taxon>Micromonosporales</taxon>
        <taxon>Micromonosporaceae</taxon>
        <taxon>Micromonospora</taxon>
    </lineage>
</organism>
<evidence type="ECO:0000256" key="10">
    <source>
        <dbReference type="ARBA" id="ARBA00047364"/>
    </source>
</evidence>
<dbReference type="SUPFAM" id="SSF57770">
    <property type="entry name" value="Methionyl-tRNA synthetase (MetRS), Zn-domain"/>
    <property type="match status" value="1"/>
</dbReference>
<dbReference type="EMBL" id="BMNB01000003">
    <property type="protein sequence ID" value="GGM25514.1"/>
    <property type="molecule type" value="Genomic_DNA"/>
</dbReference>
<gene>
    <name evidence="11 14" type="primary">metG</name>
    <name evidence="14" type="ORF">GCM10011608_07990</name>
</gene>
<keyword evidence="8 11" id="KW-0648">Protein biosynthesis</keyword>
<dbReference type="InterPro" id="IPR014758">
    <property type="entry name" value="Met-tRNA_synth"/>
</dbReference>
<dbReference type="InterPro" id="IPR033911">
    <property type="entry name" value="MetRS_core"/>
</dbReference>
<evidence type="ECO:0000256" key="11">
    <source>
        <dbReference type="HAMAP-Rule" id="MF_00098"/>
    </source>
</evidence>
<dbReference type="SUPFAM" id="SSF47323">
    <property type="entry name" value="Anticodon-binding domain of a subclass of class I aminoacyl-tRNA synthetases"/>
    <property type="match status" value="1"/>
</dbReference>
<dbReference type="PRINTS" id="PR01041">
    <property type="entry name" value="TRNASYNTHMET"/>
</dbReference>
<dbReference type="NCBIfam" id="TIGR00398">
    <property type="entry name" value="metG"/>
    <property type="match status" value="1"/>
</dbReference>
<dbReference type="PANTHER" id="PTHR45765:SF1">
    <property type="entry name" value="METHIONINE--TRNA LIGASE, CYTOPLASMIC"/>
    <property type="match status" value="1"/>
</dbReference>
<proteinExistence type="inferred from homology"/>
<dbReference type="Proteomes" id="UP000608890">
    <property type="component" value="Unassembled WGS sequence"/>
</dbReference>
<feature type="binding site" evidence="11">
    <location>
        <position position="159"/>
    </location>
    <ligand>
        <name>Zn(2+)</name>
        <dbReference type="ChEBI" id="CHEBI:29105"/>
    </ligand>
</feature>
<dbReference type="Gene3D" id="2.20.28.20">
    <property type="entry name" value="Methionyl-tRNA synthetase, Zn-domain"/>
    <property type="match status" value="1"/>
</dbReference>
<feature type="binding site" evidence="11">
    <location>
        <position position="146"/>
    </location>
    <ligand>
        <name>Zn(2+)</name>
        <dbReference type="ChEBI" id="CHEBI:29105"/>
    </ligand>
</feature>
<keyword evidence="4 11" id="KW-0963">Cytoplasm</keyword>
<comment type="catalytic activity">
    <reaction evidence="10 11">
        <text>tRNA(Met) + L-methionine + ATP = L-methionyl-tRNA(Met) + AMP + diphosphate</text>
        <dbReference type="Rhea" id="RHEA:13481"/>
        <dbReference type="Rhea" id="RHEA-COMP:9667"/>
        <dbReference type="Rhea" id="RHEA-COMP:9698"/>
        <dbReference type="ChEBI" id="CHEBI:30616"/>
        <dbReference type="ChEBI" id="CHEBI:33019"/>
        <dbReference type="ChEBI" id="CHEBI:57844"/>
        <dbReference type="ChEBI" id="CHEBI:78442"/>
        <dbReference type="ChEBI" id="CHEBI:78530"/>
        <dbReference type="ChEBI" id="CHEBI:456215"/>
        <dbReference type="EC" id="6.1.1.10"/>
    </reaction>
</comment>
<dbReference type="InterPro" id="IPR009080">
    <property type="entry name" value="tRNAsynth_Ia_anticodon-bd"/>
</dbReference>
<dbReference type="GO" id="GO:0006431">
    <property type="term" value="P:methionyl-tRNA aminoacylation"/>
    <property type="evidence" value="ECO:0007669"/>
    <property type="project" value="UniProtKB-UniRule"/>
</dbReference>
<keyword evidence="5 11" id="KW-0436">Ligase</keyword>
<dbReference type="AlphaFoldDB" id="A0A917TJB6"/>
<comment type="subunit">
    <text evidence="11">Monomer.</text>
</comment>
<keyword evidence="11" id="KW-0479">Metal-binding</keyword>
<evidence type="ECO:0000256" key="9">
    <source>
        <dbReference type="ARBA" id="ARBA00023146"/>
    </source>
</evidence>
<protein>
    <recommendedName>
        <fullName evidence="11">Methionine--tRNA ligase</fullName>
        <ecNumber evidence="11">6.1.1.10</ecNumber>
    </recommendedName>
    <alternativeName>
        <fullName evidence="11">Methionyl-tRNA synthetase</fullName>
        <shortName evidence="11">MetRS</shortName>
    </alternativeName>
</protein>
<dbReference type="HAMAP" id="MF_00098">
    <property type="entry name" value="Met_tRNA_synth_type1"/>
    <property type="match status" value="1"/>
</dbReference>
<dbReference type="FunFam" id="2.20.28.20:FF:000001">
    <property type="entry name" value="Methionine--tRNA ligase"/>
    <property type="match status" value="1"/>
</dbReference>
<dbReference type="InterPro" id="IPR041872">
    <property type="entry name" value="Anticodon_Met"/>
</dbReference>
<accession>A0A917TJB6</accession>
<comment type="subcellular location">
    <subcellularLocation>
        <location evidence="2 11">Cytoplasm</location>
    </subcellularLocation>
</comment>
<comment type="cofactor">
    <cofactor evidence="11">
        <name>Zn(2+)</name>
        <dbReference type="ChEBI" id="CHEBI:29105"/>
    </cofactor>
    <text evidence="11">Binds 1 zinc ion per subunit.</text>
</comment>
<dbReference type="CDD" id="cd00814">
    <property type="entry name" value="MetRS_core"/>
    <property type="match status" value="1"/>
</dbReference>
<dbReference type="GO" id="GO:0004825">
    <property type="term" value="F:methionine-tRNA ligase activity"/>
    <property type="evidence" value="ECO:0007669"/>
    <property type="project" value="UniProtKB-UniRule"/>
</dbReference>
<feature type="domain" description="Methionyl/Leucyl tRNA synthetase" evidence="12">
    <location>
        <begin position="8"/>
        <end position="427"/>
    </location>
</feature>
<feature type="domain" description="Methionyl-tRNA synthetase anticodon-binding" evidence="13">
    <location>
        <begin position="447"/>
        <end position="562"/>
    </location>
</feature>
<evidence type="ECO:0000256" key="7">
    <source>
        <dbReference type="ARBA" id="ARBA00022840"/>
    </source>
</evidence>
<evidence type="ECO:0000313" key="15">
    <source>
        <dbReference type="Proteomes" id="UP000608890"/>
    </source>
</evidence>
<evidence type="ECO:0000259" key="13">
    <source>
        <dbReference type="Pfam" id="PF19303"/>
    </source>
</evidence>
<evidence type="ECO:0000256" key="5">
    <source>
        <dbReference type="ARBA" id="ARBA00022598"/>
    </source>
</evidence>
<keyword evidence="9 11" id="KW-0030">Aminoacyl-tRNA synthetase</keyword>
<dbReference type="CDD" id="cd07957">
    <property type="entry name" value="Anticodon_Ia_Met"/>
    <property type="match status" value="1"/>
</dbReference>
<dbReference type="Gene3D" id="3.40.50.620">
    <property type="entry name" value="HUPs"/>
    <property type="match status" value="1"/>
</dbReference>
<keyword evidence="11" id="KW-0862">Zinc</keyword>
<comment type="function">
    <text evidence="1 11">Is required not only for elongation of protein synthesis but also for the initiation of all mRNA translation through initiator tRNA(fMet) aminoacylation.</text>
</comment>
<feature type="binding site" evidence="11">
    <location>
        <position position="162"/>
    </location>
    <ligand>
        <name>Zn(2+)</name>
        <dbReference type="ChEBI" id="CHEBI:29105"/>
    </ligand>
</feature>
<evidence type="ECO:0000259" key="12">
    <source>
        <dbReference type="Pfam" id="PF09334"/>
    </source>
</evidence>
<dbReference type="EC" id="6.1.1.10" evidence="11"/>
<feature type="binding site" evidence="11">
    <location>
        <position position="367"/>
    </location>
    <ligand>
        <name>ATP</name>
        <dbReference type="ChEBI" id="CHEBI:30616"/>
    </ligand>
</feature>
<dbReference type="Gene3D" id="1.10.730.10">
    <property type="entry name" value="Isoleucyl-tRNA Synthetase, Domain 1"/>
    <property type="match status" value="1"/>
</dbReference>
<evidence type="ECO:0000256" key="2">
    <source>
        <dbReference type="ARBA" id="ARBA00004496"/>
    </source>
</evidence>
<dbReference type="GO" id="GO:0005524">
    <property type="term" value="F:ATP binding"/>
    <property type="evidence" value="ECO:0007669"/>
    <property type="project" value="UniProtKB-UniRule"/>
</dbReference>
<dbReference type="Pfam" id="PF19303">
    <property type="entry name" value="Anticodon_3"/>
    <property type="match status" value="1"/>
</dbReference>
<feature type="short sequence motif" description="'HIGH' region" evidence="11">
    <location>
        <begin position="14"/>
        <end position="24"/>
    </location>
</feature>
<evidence type="ECO:0000256" key="4">
    <source>
        <dbReference type="ARBA" id="ARBA00022490"/>
    </source>
</evidence>
<evidence type="ECO:0000256" key="6">
    <source>
        <dbReference type="ARBA" id="ARBA00022741"/>
    </source>
</evidence>
<dbReference type="SUPFAM" id="SSF52374">
    <property type="entry name" value="Nucleotidylyl transferase"/>
    <property type="match status" value="1"/>
</dbReference>
<reference evidence="14" key="1">
    <citation type="journal article" date="2014" name="Int. J. Syst. Evol. Microbiol.">
        <title>Complete genome sequence of Corynebacterium casei LMG S-19264T (=DSM 44701T), isolated from a smear-ripened cheese.</title>
        <authorList>
            <consortium name="US DOE Joint Genome Institute (JGI-PGF)"/>
            <person name="Walter F."/>
            <person name="Albersmeier A."/>
            <person name="Kalinowski J."/>
            <person name="Ruckert C."/>
        </authorList>
    </citation>
    <scope>NUCLEOTIDE SEQUENCE</scope>
    <source>
        <strain evidence="14">CGMCC 4.7312</strain>
    </source>
</reference>
<evidence type="ECO:0000256" key="8">
    <source>
        <dbReference type="ARBA" id="ARBA00022917"/>
    </source>
</evidence>
<evidence type="ECO:0000256" key="3">
    <source>
        <dbReference type="ARBA" id="ARBA00008258"/>
    </source>
</evidence>
<dbReference type="GO" id="GO:0005829">
    <property type="term" value="C:cytosol"/>
    <property type="evidence" value="ECO:0007669"/>
    <property type="project" value="TreeGrafter"/>
</dbReference>
<keyword evidence="15" id="KW-1185">Reference proteome</keyword>
<comment type="caution">
    <text evidence="14">The sequence shown here is derived from an EMBL/GenBank/DDBJ whole genome shotgun (WGS) entry which is preliminary data.</text>
</comment>
<dbReference type="Pfam" id="PF09334">
    <property type="entry name" value="tRNA-synt_1g"/>
    <property type="match status" value="1"/>
</dbReference>
<feature type="short sequence motif" description="'KMSKS' region" evidence="11">
    <location>
        <begin position="364"/>
        <end position="368"/>
    </location>
</feature>
<name>A0A917TJB6_9ACTN</name>
<evidence type="ECO:0000313" key="14">
    <source>
        <dbReference type="EMBL" id="GGM25514.1"/>
    </source>
</evidence>
<dbReference type="GO" id="GO:0046872">
    <property type="term" value="F:metal ion binding"/>
    <property type="evidence" value="ECO:0007669"/>
    <property type="project" value="UniProtKB-KW"/>
</dbReference>
<feature type="binding site" evidence="11">
    <location>
        <position position="149"/>
    </location>
    <ligand>
        <name>Zn(2+)</name>
        <dbReference type="ChEBI" id="CHEBI:29105"/>
    </ligand>
</feature>
<sequence>MLVMSHVLAAVAWPYANGPRHIGHVSGFGVPSDVFARYMRMAGHDVLMVSGTDEHGTPIQVQADAEGLTARELADRYNRVIVEDLCGLGLSYDLFTRTTTRNHYAVVQEMFEGLYRNGYIVPKTAMGAISPSTGRTLPDRYIEGTCPICGYDSARGDQCDNCGNQLDPIDLINPRSKINGETPEFVETEHFFLDLPALADVLRQWLDTRQGWRPNVLRFSRNLLDDLHPRAITRDLEWGVPIPLDGWRERTDKRIYVWFDAVIGYLSASIEWARRTGDPEAWRKYWHSKDGADAAASASGAGGGARTYHFMGKDNIVFHSIIWPALLAGYSGEGRRDGEPGQLGRLNLPTEVVSSEFLTMEGRKFSSSRRVVIYVRDFLERYDADALRYFIAVAGPETNDTDFTWAEFLRRNNDELVAGWGNLVNRSVSMAAKNFGAIPPVGPDGLTEADEALLAVARAGFATVGDLIAHHRQKQAIGEAMKVVAEANKYLSEQTPWKLKGEADKPRMGTILHVALQVVSDANTLLTPFLPHSAQKVHELLGGTGVHAPMPVIEEVADLDGGPGYPVLTGDYTQGARWESVPIEVGRPLAAPKPVFRKLDPSIVNEELARLGG</sequence>
<keyword evidence="6 11" id="KW-0547">Nucleotide-binding</keyword>